<keyword evidence="1" id="KW-1133">Transmembrane helix</keyword>
<evidence type="ECO:0000256" key="1">
    <source>
        <dbReference type="SAM" id="Phobius"/>
    </source>
</evidence>
<protein>
    <submittedName>
        <fullName evidence="3">Uncharacterized protein</fullName>
    </submittedName>
</protein>
<gene>
    <name evidence="3" type="ORF">PSAL00342_LOCUS3872</name>
</gene>
<feature type="chain" id="PRO_5031304037" evidence="2">
    <location>
        <begin position="17"/>
        <end position="309"/>
    </location>
</feature>
<evidence type="ECO:0000313" key="3">
    <source>
        <dbReference type="EMBL" id="CAE0610049.1"/>
    </source>
</evidence>
<accession>A0A7S3UC77</accession>
<name>A0A7S3UC77_9CHLO</name>
<evidence type="ECO:0000256" key="2">
    <source>
        <dbReference type="SAM" id="SignalP"/>
    </source>
</evidence>
<organism evidence="3">
    <name type="scientific">Picocystis salinarum</name>
    <dbReference type="NCBI Taxonomy" id="88271"/>
    <lineage>
        <taxon>Eukaryota</taxon>
        <taxon>Viridiplantae</taxon>
        <taxon>Chlorophyta</taxon>
        <taxon>Picocystophyceae</taxon>
        <taxon>Picocystales</taxon>
        <taxon>Picocystaceae</taxon>
        <taxon>Picocystis</taxon>
    </lineage>
</organism>
<dbReference type="EMBL" id="HBIS01004266">
    <property type="protein sequence ID" value="CAE0610049.1"/>
    <property type="molecule type" value="Transcribed_RNA"/>
</dbReference>
<keyword evidence="1" id="KW-0812">Transmembrane</keyword>
<dbReference type="Gene3D" id="2.40.128.20">
    <property type="match status" value="1"/>
</dbReference>
<reference evidence="3" key="1">
    <citation type="submission" date="2021-01" db="EMBL/GenBank/DDBJ databases">
        <authorList>
            <person name="Corre E."/>
            <person name="Pelletier E."/>
            <person name="Niang G."/>
            <person name="Scheremetjew M."/>
            <person name="Finn R."/>
            <person name="Kale V."/>
            <person name="Holt S."/>
            <person name="Cochrane G."/>
            <person name="Meng A."/>
            <person name="Brown T."/>
            <person name="Cohen L."/>
        </authorList>
    </citation>
    <scope>NUCLEOTIDE SEQUENCE</scope>
    <source>
        <strain evidence="3">CCMP1897</strain>
    </source>
</reference>
<feature type="transmembrane region" description="Helical" evidence="1">
    <location>
        <begin position="101"/>
        <end position="121"/>
    </location>
</feature>
<keyword evidence="1" id="KW-0472">Membrane</keyword>
<dbReference type="AlphaFoldDB" id="A0A7S3UC77"/>
<feature type="transmembrane region" description="Helical" evidence="1">
    <location>
        <begin position="141"/>
        <end position="159"/>
    </location>
</feature>
<dbReference type="SUPFAM" id="SSF50814">
    <property type="entry name" value="Lipocalins"/>
    <property type="match status" value="1"/>
</dbReference>
<dbReference type="InterPro" id="IPR012674">
    <property type="entry name" value="Calycin"/>
</dbReference>
<proteinExistence type="predicted"/>
<sequence length="309" mass="34878">MGLLLWAGPWLVPWLRLPGWNPGPEGLFPTEPFLSKGVAQGRFDRSKPWLWLPSWSIAPDPTNERTNERTNGFADELGRRASARRGCAMVQETKYACPLRVLMRGTANFLLAVALAAYVWPRSSAGKLLRGDWSRVRADEWSVLILCAAIVVAGAAWIVEKRDKKKLGELEGTWKVMPWLSDGLDDILRYHGCKEEEVRYLVKEELVHCITMDVKEKKVKLVTLRHGRVKSNLEATIGEGYFKAKGNHCQSSFTHCAGHLIQEDITPLGYKVVVDRYVDGEFLIATVQSEYGKSKSVRCKRVFARIPDP</sequence>
<keyword evidence="2" id="KW-0732">Signal</keyword>
<feature type="signal peptide" evidence="2">
    <location>
        <begin position="1"/>
        <end position="16"/>
    </location>
</feature>